<reference evidence="2 3" key="1">
    <citation type="journal article" date="2014" name="Int. J. Syst. Evol. Microbiol.">
        <title>Complete genome sequence of Corynebacterium casei LMG S-19264T (=DSM 44701T), isolated from a smear-ripened cheese.</title>
        <authorList>
            <consortium name="US DOE Joint Genome Institute (JGI-PGF)"/>
            <person name="Walter F."/>
            <person name="Albersmeier A."/>
            <person name="Kalinowski J."/>
            <person name="Ruckert C."/>
        </authorList>
    </citation>
    <scope>NUCLEOTIDE SEQUENCE [LARGE SCALE GENOMIC DNA]</scope>
    <source>
        <strain evidence="2 3">CGMCC 4.7215</strain>
    </source>
</reference>
<dbReference type="Proteomes" id="UP001596414">
    <property type="component" value="Unassembled WGS sequence"/>
</dbReference>
<protein>
    <submittedName>
        <fullName evidence="2">Sjogren's syndrome/scleroderma autoantigen 1 family protein</fullName>
    </submittedName>
</protein>
<feature type="compositionally biased region" description="Basic and acidic residues" evidence="1">
    <location>
        <begin position="131"/>
        <end position="146"/>
    </location>
</feature>
<dbReference type="InterPro" id="IPR051888">
    <property type="entry name" value="UPF0148_domain"/>
</dbReference>
<dbReference type="PANTHER" id="PTHR16537:SF1">
    <property type="entry name" value="PROTEIN ZNRD2"/>
    <property type="match status" value="1"/>
</dbReference>
<feature type="region of interest" description="Disordered" evidence="1">
    <location>
        <begin position="1"/>
        <end position="29"/>
    </location>
</feature>
<gene>
    <name evidence="2" type="ORF">ACFQJ7_16490</name>
</gene>
<dbReference type="Pfam" id="PF06677">
    <property type="entry name" value="Auto_anti-p27"/>
    <property type="match status" value="1"/>
</dbReference>
<proteinExistence type="predicted"/>
<evidence type="ECO:0000313" key="2">
    <source>
        <dbReference type="EMBL" id="MFC7127593.1"/>
    </source>
</evidence>
<name>A0ABD5XET2_9EURY</name>
<dbReference type="AlphaFoldDB" id="A0ABD5XET2"/>
<feature type="compositionally biased region" description="Polar residues" evidence="1">
    <location>
        <begin position="147"/>
        <end position="195"/>
    </location>
</feature>
<sequence length="256" mass="27950">MSDFDKEAERERLREKYERDQEKREATEQMSELLLQGATMTNAHCSECNDPIFRYDGQEFCATCERPVDRDTGDEEGSQSGSAIEVTSPSDEAHVKFGGDDETADASRAEASNAAESQEQAVSPQTQQRGASDDAGRQSTGRRDQPTSDARGQSRHNQPATDHGNNAPRQNQATAEGAQQPSSNRRQPTSQSSQAPGRKPSRAGGSDADIGAVRESLVQTLGRFSEQAETCEDPQRAREYLAAAREAAETLEALRR</sequence>
<feature type="compositionally biased region" description="Low complexity" evidence="1">
    <location>
        <begin position="109"/>
        <end position="121"/>
    </location>
</feature>
<feature type="compositionally biased region" description="Basic and acidic residues" evidence="1">
    <location>
        <begin position="1"/>
        <end position="27"/>
    </location>
</feature>
<dbReference type="EMBL" id="JBHSZQ010000051">
    <property type="protein sequence ID" value="MFC7127593.1"/>
    <property type="molecule type" value="Genomic_DNA"/>
</dbReference>
<dbReference type="InterPro" id="IPR009563">
    <property type="entry name" value="SSSCA1"/>
</dbReference>
<comment type="caution">
    <text evidence="2">The sequence shown here is derived from an EMBL/GenBank/DDBJ whole genome shotgun (WGS) entry which is preliminary data.</text>
</comment>
<evidence type="ECO:0000256" key="1">
    <source>
        <dbReference type="SAM" id="MobiDB-lite"/>
    </source>
</evidence>
<dbReference type="PANTHER" id="PTHR16537">
    <property type="entry name" value="SJOEGREN SYNDROME/SCLERODERMA AUTOANTIGEN 1"/>
    <property type="match status" value="1"/>
</dbReference>
<accession>A0ABD5XET2</accession>
<dbReference type="RefSeq" id="WP_267635658.1">
    <property type="nucleotide sequence ID" value="NZ_JAODIY010000001.1"/>
</dbReference>
<feature type="compositionally biased region" description="Polar residues" evidence="1">
    <location>
        <begin position="78"/>
        <end position="90"/>
    </location>
</feature>
<feature type="region of interest" description="Disordered" evidence="1">
    <location>
        <begin position="67"/>
        <end position="214"/>
    </location>
</feature>
<organism evidence="2 3">
    <name type="scientific">Halovenus rubra</name>
    <dbReference type="NCBI Taxonomy" id="869890"/>
    <lineage>
        <taxon>Archaea</taxon>
        <taxon>Methanobacteriati</taxon>
        <taxon>Methanobacteriota</taxon>
        <taxon>Stenosarchaea group</taxon>
        <taxon>Halobacteria</taxon>
        <taxon>Halobacteriales</taxon>
        <taxon>Haloarculaceae</taxon>
        <taxon>Halovenus</taxon>
    </lineage>
</organism>
<evidence type="ECO:0000313" key="3">
    <source>
        <dbReference type="Proteomes" id="UP001596414"/>
    </source>
</evidence>